<dbReference type="OrthoDB" id="292763at2"/>
<feature type="compositionally biased region" description="Basic and acidic residues" evidence="1">
    <location>
        <begin position="110"/>
        <end position="126"/>
    </location>
</feature>
<feature type="compositionally biased region" description="Low complexity" evidence="1">
    <location>
        <begin position="54"/>
        <end position="67"/>
    </location>
</feature>
<feature type="compositionally biased region" description="Acidic residues" evidence="1">
    <location>
        <begin position="272"/>
        <end position="295"/>
    </location>
</feature>
<feature type="compositionally biased region" description="Acidic residues" evidence="1">
    <location>
        <begin position="212"/>
        <end position="222"/>
    </location>
</feature>
<proteinExistence type="predicted"/>
<evidence type="ECO:0000313" key="2">
    <source>
        <dbReference type="EMBL" id="RCS40678.1"/>
    </source>
</evidence>
<sequence>MIVFLLFAVINLVAGFACAVLLGYGPRPWYALFLPSGGDSLVRIEAIEAEAEATSEQAASPEQVVAAPPKPAPDPSPAPQEVVAEKVVEKAVAEVAPEVPAAPPVNEPVAELKPEPIPEAKPEVKAEPAAPQPVPEETPVAETKTEEKPPEQPAASEHELEDYLAGLRDEPVAEADSKPEVASLDDIEAMFANSTTSETTEQPETAKAPVEQAEDGPLDQDDIASLFSGKPAAKRKEEPVPQAKPAPEAKAESDAASLDDIEAMFANSTTADSDDEPETAETEEELEAAAEEELEDRPLDQDDIAALFK</sequence>
<gene>
    <name evidence="2" type="ORF">DTL42_25260</name>
</gene>
<reference evidence="2 3" key="1">
    <citation type="submission" date="2018-07" db="EMBL/GenBank/DDBJ databases">
        <title>Comparative genomes isolates from brazilian mangrove.</title>
        <authorList>
            <person name="De Araujo J.E."/>
            <person name="Taketani R.G."/>
            <person name="Silva M.C.P."/>
            <person name="Lourenco M.V."/>
            <person name="Oliveira V.M."/>
            <person name="Andreote F.D."/>
        </authorList>
    </citation>
    <scope>NUCLEOTIDE SEQUENCE [LARGE SCALE GENOMIC DNA]</scope>
    <source>
        <strain evidence="2 3">HEX PRIS-MGV</strain>
    </source>
</reference>
<feature type="region of interest" description="Disordered" evidence="1">
    <location>
        <begin position="99"/>
        <end position="309"/>
    </location>
</feature>
<protein>
    <submittedName>
        <fullName evidence="2">Uncharacterized protein</fullName>
    </submittedName>
</protein>
<dbReference type="RefSeq" id="WP_114373582.1">
    <property type="nucleotide sequence ID" value="NZ_QPEX01000046.1"/>
</dbReference>
<dbReference type="EMBL" id="QPEX01000046">
    <property type="protein sequence ID" value="RCS40678.1"/>
    <property type="molecule type" value="Genomic_DNA"/>
</dbReference>
<dbReference type="Proteomes" id="UP000253562">
    <property type="component" value="Unassembled WGS sequence"/>
</dbReference>
<evidence type="ECO:0000313" key="3">
    <source>
        <dbReference type="Proteomes" id="UP000253562"/>
    </source>
</evidence>
<feature type="compositionally biased region" description="Pro residues" evidence="1">
    <location>
        <begin position="68"/>
        <end position="78"/>
    </location>
</feature>
<feature type="region of interest" description="Disordered" evidence="1">
    <location>
        <begin position="51"/>
        <end position="83"/>
    </location>
</feature>
<evidence type="ECO:0000256" key="1">
    <source>
        <dbReference type="SAM" id="MobiDB-lite"/>
    </source>
</evidence>
<name>A0A368KLN1_9BACT</name>
<dbReference type="AlphaFoldDB" id="A0A368KLN1"/>
<comment type="caution">
    <text evidence="2">The sequence shown here is derived from an EMBL/GenBank/DDBJ whole genome shotgun (WGS) entry which is preliminary data.</text>
</comment>
<organism evidence="2 3">
    <name type="scientific">Bremerella cremea</name>
    <dbReference type="NCBI Taxonomy" id="1031537"/>
    <lineage>
        <taxon>Bacteria</taxon>
        <taxon>Pseudomonadati</taxon>
        <taxon>Planctomycetota</taxon>
        <taxon>Planctomycetia</taxon>
        <taxon>Pirellulales</taxon>
        <taxon>Pirellulaceae</taxon>
        <taxon>Bremerella</taxon>
    </lineage>
</organism>
<accession>A0A368KLN1</accession>
<feature type="compositionally biased region" description="Basic and acidic residues" evidence="1">
    <location>
        <begin position="167"/>
        <end position="179"/>
    </location>
</feature>